<dbReference type="SUPFAM" id="SSF46785">
    <property type="entry name" value="Winged helix' DNA-binding domain"/>
    <property type="match status" value="1"/>
</dbReference>
<dbReference type="GO" id="GO:0003700">
    <property type="term" value="F:DNA-binding transcription factor activity"/>
    <property type="evidence" value="ECO:0007669"/>
    <property type="project" value="InterPro"/>
</dbReference>
<dbReference type="AlphaFoldDB" id="A0A1H3QM11"/>
<dbReference type="Gene3D" id="3.40.190.10">
    <property type="entry name" value="Periplasmic binding protein-like II"/>
    <property type="match status" value="2"/>
</dbReference>
<dbReference type="InterPro" id="IPR036390">
    <property type="entry name" value="WH_DNA-bd_sf"/>
</dbReference>
<dbReference type="PANTHER" id="PTHR30579:SF7">
    <property type="entry name" value="HTH-TYPE TRANSCRIPTIONAL REGULATOR LRHA-RELATED"/>
    <property type="match status" value="1"/>
</dbReference>
<organism evidence="6 7">
    <name type="scientific">Herbiconiux ginsengi</name>
    <dbReference type="NCBI Taxonomy" id="381665"/>
    <lineage>
        <taxon>Bacteria</taxon>
        <taxon>Bacillati</taxon>
        <taxon>Actinomycetota</taxon>
        <taxon>Actinomycetes</taxon>
        <taxon>Micrococcales</taxon>
        <taxon>Microbacteriaceae</taxon>
        <taxon>Herbiconiux</taxon>
    </lineage>
</organism>
<dbReference type="Proteomes" id="UP000198891">
    <property type="component" value="Unassembled WGS sequence"/>
</dbReference>
<gene>
    <name evidence="6" type="ORF">SAMN05216554_2587</name>
</gene>
<sequence length="296" mass="31916">MNGCAVFDPALLRTFLAVAETHSFTKAAAQLGLSQPTVSQQVRKLETASGRLLIARDTRVVTLTDNGDAMAGFARTILAAHASAASYFSGSAMRGRLRFGAADDLAITQLPRILRHFRQLYPQINLELTVNQSLPLYRQLKAGRLDLIFIKQIPDAPDGAIPELGRVVRRDTMVWIAEEKTIIEPGEPVPMIAYQAPSISRQLAIDALEAAGRTWRITCNTREVNGVLAAVRAGIGVAAFPHTLIPDDLVKVSNKFDLPDLGEVDFTLLSNPTAPAEPVEALSSAILGRALSRTGA</sequence>
<feature type="domain" description="HTH lysR-type" evidence="5">
    <location>
        <begin position="7"/>
        <end position="64"/>
    </location>
</feature>
<dbReference type="PRINTS" id="PR00039">
    <property type="entry name" value="HTHLYSR"/>
</dbReference>
<dbReference type="SUPFAM" id="SSF53850">
    <property type="entry name" value="Periplasmic binding protein-like II"/>
    <property type="match status" value="1"/>
</dbReference>
<dbReference type="InterPro" id="IPR036388">
    <property type="entry name" value="WH-like_DNA-bd_sf"/>
</dbReference>
<keyword evidence="4" id="KW-0804">Transcription</keyword>
<dbReference type="InterPro" id="IPR005119">
    <property type="entry name" value="LysR_subst-bd"/>
</dbReference>
<dbReference type="InterPro" id="IPR050176">
    <property type="entry name" value="LTTR"/>
</dbReference>
<evidence type="ECO:0000256" key="4">
    <source>
        <dbReference type="ARBA" id="ARBA00023163"/>
    </source>
</evidence>
<evidence type="ECO:0000256" key="1">
    <source>
        <dbReference type="ARBA" id="ARBA00009437"/>
    </source>
</evidence>
<proteinExistence type="inferred from homology"/>
<evidence type="ECO:0000313" key="7">
    <source>
        <dbReference type="Proteomes" id="UP000198891"/>
    </source>
</evidence>
<dbReference type="Pfam" id="PF00126">
    <property type="entry name" value="HTH_1"/>
    <property type="match status" value="1"/>
</dbReference>
<dbReference type="EMBL" id="FNPZ01000002">
    <property type="protein sequence ID" value="SDZ13769.1"/>
    <property type="molecule type" value="Genomic_DNA"/>
</dbReference>
<protein>
    <submittedName>
        <fullName evidence="6">DNA-binding transcriptional regulator, LysR family</fullName>
    </submittedName>
</protein>
<dbReference type="PANTHER" id="PTHR30579">
    <property type="entry name" value="TRANSCRIPTIONAL REGULATOR"/>
    <property type="match status" value="1"/>
</dbReference>
<name>A0A1H3QM11_9MICO</name>
<dbReference type="Pfam" id="PF03466">
    <property type="entry name" value="LysR_substrate"/>
    <property type="match status" value="1"/>
</dbReference>
<dbReference type="InterPro" id="IPR000847">
    <property type="entry name" value="LysR_HTH_N"/>
</dbReference>
<dbReference type="STRING" id="381665.SAMN05216554_2587"/>
<keyword evidence="2" id="KW-0805">Transcription regulation</keyword>
<evidence type="ECO:0000313" key="6">
    <source>
        <dbReference type="EMBL" id="SDZ13769.1"/>
    </source>
</evidence>
<dbReference type="PROSITE" id="PS50931">
    <property type="entry name" value="HTH_LYSR"/>
    <property type="match status" value="1"/>
</dbReference>
<comment type="similarity">
    <text evidence="1">Belongs to the LysR transcriptional regulatory family.</text>
</comment>
<evidence type="ECO:0000259" key="5">
    <source>
        <dbReference type="PROSITE" id="PS50931"/>
    </source>
</evidence>
<dbReference type="Gene3D" id="1.10.10.10">
    <property type="entry name" value="Winged helix-like DNA-binding domain superfamily/Winged helix DNA-binding domain"/>
    <property type="match status" value="1"/>
</dbReference>
<evidence type="ECO:0000256" key="3">
    <source>
        <dbReference type="ARBA" id="ARBA00023125"/>
    </source>
</evidence>
<reference evidence="6 7" key="1">
    <citation type="submission" date="2016-10" db="EMBL/GenBank/DDBJ databases">
        <authorList>
            <person name="de Groot N.N."/>
        </authorList>
    </citation>
    <scope>NUCLEOTIDE SEQUENCE [LARGE SCALE GENOMIC DNA]</scope>
    <source>
        <strain evidence="6 7">CGMCC 4.3491</strain>
    </source>
</reference>
<evidence type="ECO:0000256" key="2">
    <source>
        <dbReference type="ARBA" id="ARBA00023015"/>
    </source>
</evidence>
<keyword evidence="3 6" id="KW-0238">DNA-binding</keyword>
<keyword evidence="7" id="KW-1185">Reference proteome</keyword>
<dbReference type="GO" id="GO:0003677">
    <property type="term" value="F:DNA binding"/>
    <property type="evidence" value="ECO:0007669"/>
    <property type="project" value="UniProtKB-KW"/>
</dbReference>
<accession>A0A1H3QM11</accession>
<dbReference type="FunFam" id="1.10.10.10:FF:000001">
    <property type="entry name" value="LysR family transcriptional regulator"/>
    <property type="match status" value="1"/>
</dbReference>